<evidence type="ECO:0000313" key="3">
    <source>
        <dbReference type="Proteomes" id="UP000245119"/>
    </source>
</evidence>
<evidence type="ECO:0000256" key="1">
    <source>
        <dbReference type="SAM" id="SignalP"/>
    </source>
</evidence>
<dbReference type="Proteomes" id="UP000245119">
    <property type="component" value="Linkage Group LG3"/>
</dbReference>
<accession>A0A2T7PK82</accession>
<reference evidence="2 3" key="1">
    <citation type="submission" date="2018-04" db="EMBL/GenBank/DDBJ databases">
        <title>The genome of golden apple snail Pomacea canaliculata provides insight into stress tolerance and invasive adaptation.</title>
        <authorList>
            <person name="Liu C."/>
            <person name="Liu B."/>
            <person name="Ren Y."/>
            <person name="Zhang Y."/>
            <person name="Wang H."/>
            <person name="Li S."/>
            <person name="Jiang F."/>
            <person name="Yin L."/>
            <person name="Zhang G."/>
            <person name="Qian W."/>
            <person name="Fan W."/>
        </authorList>
    </citation>
    <scope>NUCLEOTIDE SEQUENCE [LARGE SCALE GENOMIC DNA]</scope>
    <source>
        <strain evidence="2">SZHN2017</strain>
        <tissue evidence="2">Muscle</tissue>
    </source>
</reference>
<gene>
    <name evidence="2" type="ORF">C0Q70_05106</name>
</gene>
<dbReference type="EMBL" id="PZQS01000003">
    <property type="protein sequence ID" value="PVD33845.1"/>
    <property type="molecule type" value="Genomic_DNA"/>
</dbReference>
<name>A0A2T7PK82_POMCA</name>
<feature type="signal peptide" evidence="1">
    <location>
        <begin position="1"/>
        <end position="18"/>
    </location>
</feature>
<organism evidence="2 3">
    <name type="scientific">Pomacea canaliculata</name>
    <name type="common">Golden apple snail</name>
    <dbReference type="NCBI Taxonomy" id="400727"/>
    <lineage>
        <taxon>Eukaryota</taxon>
        <taxon>Metazoa</taxon>
        <taxon>Spiralia</taxon>
        <taxon>Lophotrochozoa</taxon>
        <taxon>Mollusca</taxon>
        <taxon>Gastropoda</taxon>
        <taxon>Caenogastropoda</taxon>
        <taxon>Architaenioglossa</taxon>
        <taxon>Ampullarioidea</taxon>
        <taxon>Ampullariidae</taxon>
        <taxon>Pomacea</taxon>
    </lineage>
</organism>
<comment type="caution">
    <text evidence="2">The sequence shown here is derived from an EMBL/GenBank/DDBJ whole genome shotgun (WGS) entry which is preliminary data.</text>
</comment>
<feature type="chain" id="PRO_5015512888" evidence="1">
    <location>
        <begin position="19"/>
        <end position="136"/>
    </location>
</feature>
<evidence type="ECO:0000313" key="2">
    <source>
        <dbReference type="EMBL" id="PVD33845.1"/>
    </source>
</evidence>
<keyword evidence="1" id="KW-0732">Signal</keyword>
<dbReference type="AlphaFoldDB" id="A0A2T7PK82"/>
<keyword evidence="3" id="KW-1185">Reference proteome</keyword>
<proteinExistence type="predicted"/>
<sequence length="136" mass="14951">MFALGSCWWVQYARVTGATLLPTPGCQAFSLFLDTALLPYLFSLTWQDAAGAAKGSQDRYRRQKVLGGVTNIAEFRENSQNRPRANAHRSPARVQRQGLLVAGKNIMTVSRGWPSTMRGPSIRARGPGRLLQCSGE</sequence>
<protein>
    <submittedName>
        <fullName evidence="2">Uncharacterized protein</fullName>
    </submittedName>
</protein>